<organism evidence="2 3">
    <name type="scientific">Hymenobacter ruricola</name>
    <dbReference type="NCBI Taxonomy" id="2791023"/>
    <lineage>
        <taxon>Bacteria</taxon>
        <taxon>Pseudomonadati</taxon>
        <taxon>Bacteroidota</taxon>
        <taxon>Cytophagia</taxon>
        <taxon>Cytophagales</taxon>
        <taxon>Hymenobacteraceae</taxon>
        <taxon>Hymenobacter</taxon>
    </lineage>
</organism>
<proteinExistence type="predicted"/>
<dbReference type="Gene3D" id="3.30.450.40">
    <property type="match status" value="1"/>
</dbReference>
<dbReference type="InterPro" id="IPR029016">
    <property type="entry name" value="GAF-like_dom_sf"/>
</dbReference>
<dbReference type="PANTHER" id="PTHR43102">
    <property type="entry name" value="SLR1143 PROTEIN"/>
    <property type="match status" value="1"/>
</dbReference>
<dbReference type="EMBL" id="JADQDM010000002">
    <property type="protein sequence ID" value="MBF9220910.1"/>
    <property type="molecule type" value="Genomic_DNA"/>
</dbReference>
<accession>A0ABS0I1V9</accession>
<evidence type="ECO:0000313" key="2">
    <source>
        <dbReference type="EMBL" id="MBF9220910.1"/>
    </source>
</evidence>
<reference evidence="2 3" key="1">
    <citation type="submission" date="2020-11" db="EMBL/GenBank/DDBJ databases">
        <authorList>
            <person name="Kim M.K."/>
        </authorList>
    </citation>
    <scope>NUCLEOTIDE SEQUENCE [LARGE SCALE GENOMIC DNA]</scope>
    <source>
        <strain evidence="2 3">BT662</strain>
    </source>
</reference>
<dbReference type="SUPFAM" id="SSF55781">
    <property type="entry name" value="GAF domain-like"/>
    <property type="match status" value="1"/>
</dbReference>
<comment type="caution">
    <text evidence="2">The sequence shown here is derived from an EMBL/GenBank/DDBJ whole genome shotgun (WGS) entry which is preliminary data.</text>
</comment>
<feature type="domain" description="GAF" evidence="1">
    <location>
        <begin position="35"/>
        <end position="161"/>
    </location>
</feature>
<evidence type="ECO:0000313" key="3">
    <source>
        <dbReference type="Proteomes" id="UP000618931"/>
    </source>
</evidence>
<dbReference type="Proteomes" id="UP000618931">
    <property type="component" value="Unassembled WGS sequence"/>
</dbReference>
<dbReference type="RefSeq" id="WP_196292335.1">
    <property type="nucleotide sequence ID" value="NZ_JADQDM010000002.1"/>
</dbReference>
<dbReference type="PANTHER" id="PTHR43102:SF2">
    <property type="entry name" value="GAF DOMAIN-CONTAINING PROTEIN"/>
    <property type="match status" value="1"/>
</dbReference>
<gene>
    <name evidence="2" type="ORF">I2H31_07335</name>
</gene>
<evidence type="ECO:0000259" key="1">
    <source>
        <dbReference type="Pfam" id="PF01590"/>
    </source>
</evidence>
<keyword evidence="3" id="KW-1185">Reference proteome</keyword>
<protein>
    <submittedName>
        <fullName evidence="2">GAF domain-containing protein</fullName>
    </submittedName>
</protein>
<sequence length="244" mass="26692">MNSTAQYHPELIPAYEPQRLAALRRYHVRSVTGSEAFDTLVAIVARLFNVPVALLSLVQAEDVHFLGNAGLPGVAAVPRADSLCAVAILQDGITLFEDLLQRPCHLTTDAAAQNFNLQFYAGCALRTAAGMPIGALCVMDRQARPFSMPERTLLHNLAEVAMSLLDLRAAQSDNPALLAQLRTVLDEHVSQSLDRIDTLAGLSQWETPDSEEARAYQQSSLDEAAHITRLIQQELQATLRRLGQ</sequence>
<dbReference type="InterPro" id="IPR003018">
    <property type="entry name" value="GAF"/>
</dbReference>
<name>A0ABS0I1V9_9BACT</name>
<dbReference type="Pfam" id="PF01590">
    <property type="entry name" value="GAF"/>
    <property type="match status" value="1"/>
</dbReference>